<reference evidence="9" key="1">
    <citation type="submission" date="2025-08" db="UniProtKB">
        <authorList>
            <consortium name="RefSeq"/>
        </authorList>
    </citation>
    <scope>IDENTIFICATION</scope>
</reference>
<name>A0A6P3X5Y6_DINQU</name>
<gene>
    <name evidence="9" type="primary">LOC106743919</name>
</gene>
<evidence type="ECO:0000256" key="1">
    <source>
        <dbReference type="ARBA" id="ARBA00004167"/>
    </source>
</evidence>
<evidence type="ECO:0000256" key="4">
    <source>
        <dbReference type="ARBA" id="ARBA00023054"/>
    </source>
</evidence>
<dbReference type="Pfam" id="PF06916">
    <property type="entry name" value="FAM210A-B_dom"/>
    <property type="match status" value="1"/>
</dbReference>
<dbReference type="OrthoDB" id="5874039at2759"/>
<protein>
    <submittedName>
        <fullName evidence="9">Uncharacterized protein C18orf19 homolog A isoform X1</fullName>
    </submittedName>
</protein>
<keyword evidence="2 6" id="KW-0812">Transmembrane</keyword>
<evidence type="ECO:0000256" key="6">
    <source>
        <dbReference type="SAM" id="Phobius"/>
    </source>
</evidence>
<feature type="transmembrane region" description="Helical" evidence="6">
    <location>
        <begin position="137"/>
        <end position="160"/>
    </location>
</feature>
<evidence type="ECO:0000313" key="9">
    <source>
        <dbReference type="RefSeq" id="XP_014473728.1"/>
    </source>
</evidence>
<evidence type="ECO:0000256" key="3">
    <source>
        <dbReference type="ARBA" id="ARBA00022989"/>
    </source>
</evidence>
<dbReference type="PANTHER" id="PTHR21377:SF1">
    <property type="entry name" value="PROTEIN FAM210A"/>
    <property type="match status" value="1"/>
</dbReference>
<dbReference type="Proteomes" id="UP000515204">
    <property type="component" value="Unplaced"/>
</dbReference>
<keyword evidence="8" id="KW-1185">Reference proteome</keyword>
<comment type="subcellular location">
    <subcellularLocation>
        <location evidence="1">Membrane</location>
        <topology evidence="1">Single-pass membrane protein</topology>
    </subcellularLocation>
</comment>
<sequence>MDIILVRGLRFTSDLRNVPTLLTKYFPLSACCPCRIETTSWKAIRIFRTSTNAVRTIRLVSLAERYPFHRIASRNSLGLVNHILACQKSLKENVNKNGVTLAYYSDFKQKSEGDCQEPQAEKKVTIFQKMKQMTKDYWHILIPVHFVTSAGWVAIFYTAVRNGVDIVQLLEYLNFSEKYVNLVRNSSAGNWAITYALYKIFTPLRYTVTVGGTTIAVRHLSKLGYVKAPPSFRRQPVEPIQSNKCAVEHKTKFKADCKTDRQNTEPPKP</sequence>
<evidence type="ECO:0000256" key="5">
    <source>
        <dbReference type="ARBA" id="ARBA00023136"/>
    </source>
</evidence>
<keyword evidence="3 6" id="KW-1133">Transmembrane helix</keyword>
<organism evidence="8 9">
    <name type="scientific">Dinoponera quadriceps</name>
    <name type="common">South American ant</name>
    <dbReference type="NCBI Taxonomy" id="609295"/>
    <lineage>
        <taxon>Eukaryota</taxon>
        <taxon>Metazoa</taxon>
        <taxon>Ecdysozoa</taxon>
        <taxon>Arthropoda</taxon>
        <taxon>Hexapoda</taxon>
        <taxon>Insecta</taxon>
        <taxon>Pterygota</taxon>
        <taxon>Neoptera</taxon>
        <taxon>Endopterygota</taxon>
        <taxon>Hymenoptera</taxon>
        <taxon>Apocrita</taxon>
        <taxon>Aculeata</taxon>
        <taxon>Formicoidea</taxon>
        <taxon>Formicidae</taxon>
        <taxon>Ponerinae</taxon>
        <taxon>Ponerini</taxon>
        <taxon>Dinoponera</taxon>
    </lineage>
</organism>
<dbReference type="PANTHER" id="PTHR21377">
    <property type="entry name" value="PROTEIN FAM210B, MITOCHONDRIAL"/>
    <property type="match status" value="1"/>
</dbReference>
<keyword evidence="4" id="KW-0175">Coiled coil</keyword>
<dbReference type="GeneID" id="106743919"/>
<accession>A0A6P3X5Y6</accession>
<feature type="domain" description="DUF1279" evidence="7">
    <location>
        <begin position="128"/>
        <end position="214"/>
    </location>
</feature>
<dbReference type="GO" id="GO:0005739">
    <property type="term" value="C:mitochondrion"/>
    <property type="evidence" value="ECO:0007669"/>
    <property type="project" value="TreeGrafter"/>
</dbReference>
<evidence type="ECO:0000256" key="2">
    <source>
        <dbReference type="ARBA" id="ARBA00022692"/>
    </source>
</evidence>
<dbReference type="KEGG" id="dqu:106743919"/>
<dbReference type="InterPro" id="IPR009688">
    <property type="entry name" value="FAM210A/B-like_dom"/>
</dbReference>
<dbReference type="GO" id="GO:0016020">
    <property type="term" value="C:membrane"/>
    <property type="evidence" value="ECO:0007669"/>
    <property type="project" value="UniProtKB-SubCell"/>
</dbReference>
<keyword evidence="5 6" id="KW-0472">Membrane</keyword>
<evidence type="ECO:0000313" key="8">
    <source>
        <dbReference type="Proteomes" id="UP000515204"/>
    </source>
</evidence>
<dbReference type="RefSeq" id="XP_014473728.1">
    <property type="nucleotide sequence ID" value="XM_014618242.1"/>
</dbReference>
<dbReference type="InterPro" id="IPR045866">
    <property type="entry name" value="FAM210A/B-like"/>
</dbReference>
<evidence type="ECO:0000259" key="7">
    <source>
        <dbReference type="Pfam" id="PF06916"/>
    </source>
</evidence>
<proteinExistence type="predicted"/>
<dbReference type="AlphaFoldDB" id="A0A6P3X5Y6"/>